<feature type="domain" description="RNA polymerase sigma factor 70 region 4 type 2" evidence="7">
    <location>
        <begin position="107"/>
        <end position="158"/>
    </location>
</feature>
<dbReference type="SUPFAM" id="SSF88659">
    <property type="entry name" value="Sigma3 and sigma4 domains of RNA polymerase sigma factors"/>
    <property type="match status" value="1"/>
</dbReference>
<dbReference type="InterPro" id="IPR013324">
    <property type="entry name" value="RNA_pol_sigma_r3/r4-like"/>
</dbReference>
<sequence>MDLASAHDGLRPLMFSIAYRMLGSVAEAEDVVQEAFLRMHRSAQSTETVDNLDAYATTVTTRIAIDTLRSARHRREQYVGPWLPEPILVSDEDPSHRIELDETVSTAFLVLLESLTPVERAVFVLREVLGYDYDDIAPVVDKSATNCRQIFTRARKRIADGTPRFDPSRERRDQLASQFVAALSASDIAGLERLLADDVVFVADGGGRAPAIQRSMLGAVAVARFLLGLMRQGERFGVRLELSHANGQPAMLTRGADGALLGVIALDVDGGRIVRMHNVLNPDKLGHLGEVGDLFALLAER</sequence>
<evidence type="ECO:0000256" key="5">
    <source>
        <dbReference type="ARBA" id="ARBA00023163"/>
    </source>
</evidence>
<feature type="domain" description="RNA polymerase sigma-70 region 2" evidence="6">
    <location>
        <begin position="10"/>
        <end position="72"/>
    </location>
</feature>
<dbReference type="PANTHER" id="PTHR30173">
    <property type="entry name" value="SIGMA 19 FACTOR"/>
    <property type="match status" value="1"/>
</dbReference>
<evidence type="ECO:0000313" key="9">
    <source>
        <dbReference type="Proteomes" id="UP000577707"/>
    </source>
</evidence>
<evidence type="ECO:0000256" key="2">
    <source>
        <dbReference type="ARBA" id="ARBA00011344"/>
    </source>
</evidence>
<dbReference type="InterPro" id="IPR032710">
    <property type="entry name" value="NTF2-like_dom_sf"/>
</dbReference>
<dbReference type="InterPro" id="IPR013325">
    <property type="entry name" value="RNA_pol_sigma_r2"/>
</dbReference>
<keyword evidence="5" id="KW-0804">Transcription</keyword>
<keyword evidence="3" id="KW-0805">Transcription regulation</keyword>
<dbReference type="InterPro" id="IPR036388">
    <property type="entry name" value="WH-like_DNA-bd_sf"/>
</dbReference>
<dbReference type="Pfam" id="PF08281">
    <property type="entry name" value="Sigma70_r4_2"/>
    <property type="match status" value="1"/>
</dbReference>
<evidence type="ECO:0000256" key="1">
    <source>
        <dbReference type="ARBA" id="ARBA00010641"/>
    </source>
</evidence>
<dbReference type="Proteomes" id="UP000577707">
    <property type="component" value="Unassembled WGS sequence"/>
</dbReference>
<organism evidence="8 9">
    <name type="scientific">Nocardioides albus</name>
    <dbReference type="NCBI Taxonomy" id="1841"/>
    <lineage>
        <taxon>Bacteria</taxon>
        <taxon>Bacillati</taxon>
        <taxon>Actinomycetota</taxon>
        <taxon>Actinomycetes</taxon>
        <taxon>Propionibacteriales</taxon>
        <taxon>Nocardioidaceae</taxon>
        <taxon>Nocardioides</taxon>
    </lineage>
</organism>
<dbReference type="NCBIfam" id="TIGR02957">
    <property type="entry name" value="SigX4"/>
    <property type="match status" value="1"/>
</dbReference>
<protein>
    <submittedName>
        <fullName evidence="8">RNA polymerase sigma-70 factor (ECF subfamily)</fullName>
    </submittedName>
</protein>
<dbReference type="NCBIfam" id="TIGR02937">
    <property type="entry name" value="sigma70-ECF"/>
    <property type="match status" value="1"/>
</dbReference>
<accession>A0A7W5F8L9</accession>
<dbReference type="RefSeq" id="WP_183545165.1">
    <property type="nucleotide sequence ID" value="NZ_BMQT01000002.1"/>
</dbReference>
<evidence type="ECO:0000256" key="4">
    <source>
        <dbReference type="ARBA" id="ARBA00023082"/>
    </source>
</evidence>
<evidence type="ECO:0000259" key="7">
    <source>
        <dbReference type="Pfam" id="PF08281"/>
    </source>
</evidence>
<comment type="similarity">
    <text evidence="1">Belongs to the sigma-70 factor family. ECF subfamily.</text>
</comment>
<evidence type="ECO:0000259" key="6">
    <source>
        <dbReference type="Pfam" id="PF04542"/>
    </source>
</evidence>
<proteinExistence type="inferred from homology"/>
<dbReference type="GO" id="GO:0016987">
    <property type="term" value="F:sigma factor activity"/>
    <property type="evidence" value="ECO:0007669"/>
    <property type="project" value="UniProtKB-KW"/>
</dbReference>
<keyword evidence="4" id="KW-0731">Sigma factor</keyword>
<name>A0A7W5F8L9_9ACTN</name>
<dbReference type="InterPro" id="IPR014284">
    <property type="entry name" value="RNA_pol_sigma-70_dom"/>
</dbReference>
<dbReference type="PANTHER" id="PTHR30173:SF36">
    <property type="entry name" value="ECF RNA POLYMERASE SIGMA FACTOR SIGJ"/>
    <property type="match status" value="1"/>
</dbReference>
<comment type="subunit">
    <text evidence="2">Interacts transiently with the RNA polymerase catalytic core formed by RpoA, RpoB, RpoC and RpoZ (2 alpha, 1 beta, 1 beta' and 1 omega subunit) to form the RNA polymerase holoenzyme that can initiate transcription.</text>
</comment>
<comment type="caution">
    <text evidence="8">The sequence shown here is derived from an EMBL/GenBank/DDBJ whole genome shotgun (WGS) entry which is preliminary data.</text>
</comment>
<dbReference type="SUPFAM" id="SSF54427">
    <property type="entry name" value="NTF2-like"/>
    <property type="match status" value="1"/>
</dbReference>
<dbReference type="NCBIfam" id="NF007214">
    <property type="entry name" value="PRK09636.1"/>
    <property type="match status" value="1"/>
</dbReference>
<dbReference type="EMBL" id="JACHXG010000004">
    <property type="protein sequence ID" value="MBB3089273.1"/>
    <property type="molecule type" value="Genomic_DNA"/>
</dbReference>
<evidence type="ECO:0000313" key="8">
    <source>
        <dbReference type="EMBL" id="MBB3089273.1"/>
    </source>
</evidence>
<dbReference type="Gene3D" id="1.10.10.10">
    <property type="entry name" value="Winged helix-like DNA-binding domain superfamily/Winged helix DNA-binding domain"/>
    <property type="match status" value="1"/>
</dbReference>
<dbReference type="Gene3D" id="3.10.450.50">
    <property type="match status" value="1"/>
</dbReference>
<keyword evidence="9" id="KW-1185">Reference proteome</keyword>
<dbReference type="AlphaFoldDB" id="A0A7W5F8L9"/>
<dbReference type="InterPro" id="IPR014303">
    <property type="entry name" value="RNA_pol_sigma-70_ECF"/>
</dbReference>
<dbReference type="GO" id="GO:0003677">
    <property type="term" value="F:DNA binding"/>
    <property type="evidence" value="ECO:0007669"/>
    <property type="project" value="InterPro"/>
</dbReference>
<reference evidence="8 9" key="1">
    <citation type="submission" date="2020-08" db="EMBL/GenBank/DDBJ databases">
        <title>Genomic Encyclopedia of Type Strains, Phase III (KMG-III): the genomes of soil and plant-associated and newly described type strains.</title>
        <authorList>
            <person name="Whitman W."/>
        </authorList>
    </citation>
    <scope>NUCLEOTIDE SEQUENCE [LARGE SCALE GENOMIC DNA]</scope>
    <source>
        <strain evidence="8 9">CECT 3302</strain>
    </source>
</reference>
<dbReference type="Pfam" id="PF04542">
    <property type="entry name" value="Sigma70_r2"/>
    <property type="match status" value="1"/>
</dbReference>
<gene>
    <name evidence="8" type="ORF">FHS12_002219</name>
</gene>
<dbReference type="InterPro" id="IPR013249">
    <property type="entry name" value="RNA_pol_sigma70_r4_t2"/>
</dbReference>
<evidence type="ECO:0000256" key="3">
    <source>
        <dbReference type="ARBA" id="ARBA00023015"/>
    </source>
</evidence>
<dbReference type="SUPFAM" id="SSF88946">
    <property type="entry name" value="Sigma2 domain of RNA polymerase sigma factors"/>
    <property type="match status" value="1"/>
</dbReference>
<dbReference type="GO" id="GO:0006352">
    <property type="term" value="P:DNA-templated transcription initiation"/>
    <property type="evidence" value="ECO:0007669"/>
    <property type="project" value="InterPro"/>
</dbReference>
<dbReference type="Gene3D" id="1.10.1740.10">
    <property type="match status" value="1"/>
</dbReference>
<dbReference type="InterPro" id="IPR052704">
    <property type="entry name" value="ECF_Sigma-70_Domain"/>
</dbReference>
<dbReference type="InterPro" id="IPR007627">
    <property type="entry name" value="RNA_pol_sigma70_r2"/>
</dbReference>